<dbReference type="Proteomes" id="UP000002186">
    <property type="component" value="Chromosome"/>
</dbReference>
<feature type="domain" description="DUF4007" evidence="1">
    <location>
        <begin position="14"/>
        <end position="306"/>
    </location>
</feature>
<dbReference type="AlphaFoldDB" id="C4ZPK8"/>
<evidence type="ECO:0000313" key="3">
    <source>
        <dbReference type="Proteomes" id="UP000002186"/>
    </source>
</evidence>
<accession>C4ZPK8</accession>
<dbReference type="InterPro" id="IPR025248">
    <property type="entry name" value="DUF4007"/>
</dbReference>
<dbReference type="HOGENOM" id="CLU_060482_0_0_4"/>
<sequence length="307" mass="34473">MTTAAISPGYTPHFSGHETFTLRQMWLKKVFDQRTKANRIKKSVFTDDESIARFGVGKNMVGSMRHWALATNLISEGGPDDYVVSQRAQWMFSNDGFDPYSENPNTAWFVHWQLAGLATRSTTWFWLFNKVTAPTFTKTDLEKPLADFAFKFNIKRGISASTLARDIDTCVRSYAPRSGGSSPEDFAEPMLGELGLISEETKGVFTFRRGPKPTLSNGLFIYALIDYWELLDPSASSMGFESVVYGEGSPGRVFKLDEESVAERLFSLEEDTAGALSWTDTSGLRQVLRKSWNSSAFQDSMLKKAYE</sequence>
<dbReference type="Pfam" id="PF13182">
    <property type="entry name" value="DUF4007"/>
    <property type="match status" value="1"/>
</dbReference>
<reference evidence="3" key="1">
    <citation type="submission" date="2009-05" db="EMBL/GenBank/DDBJ databases">
        <title>Complete sequence of chromosome of Thauera sp. MZ1T.</title>
        <authorList>
            <consortium name="US DOE Joint Genome Institute"/>
            <person name="Lucas S."/>
            <person name="Copeland A."/>
            <person name="Lapidus A."/>
            <person name="Glavina del Rio T."/>
            <person name="Dalin E."/>
            <person name="Tice H."/>
            <person name="Bruce D."/>
            <person name="Goodwin L."/>
            <person name="Pitluck S."/>
            <person name="Sims D."/>
            <person name="Brettin T."/>
            <person name="Detter J.C."/>
            <person name="Han C."/>
            <person name="Larimer F."/>
            <person name="Land M."/>
            <person name="Hauser L."/>
            <person name="Kyrpides N."/>
            <person name="Mikhailova N."/>
            <person name="Sayler G.S."/>
        </authorList>
    </citation>
    <scope>NUCLEOTIDE SEQUENCE [LARGE SCALE GENOMIC DNA]</scope>
    <source>
        <strain evidence="3">MZ1T</strain>
    </source>
</reference>
<dbReference type="EMBL" id="CP001281">
    <property type="protein sequence ID" value="ACK54854.1"/>
    <property type="molecule type" value="Genomic_DNA"/>
</dbReference>
<dbReference type="STRING" id="85643.Tmz1t_2114"/>
<reference evidence="2 3" key="2">
    <citation type="journal article" date="2012" name="Stand. Genomic Sci.">
        <title>Complete genome sequence of Thauera aminoaromatica strain MZ1T.</title>
        <authorList>
            <person name="Jiang K."/>
            <person name="Sanseverino J."/>
            <person name="Chauhan A."/>
            <person name="Lucas S."/>
            <person name="Copeland A."/>
            <person name="Lapidus A."/>
            <person name="Del Rio T.G."/>
            <person name="Dalin E."/>
            <person name="Tice H."/>
            <person name="Bruce D."/>
            <person name="Goodwin L."/>
            <person name="Pitluck S."/>
            <person name="Sims D."/>
            <person name="Brettin T."/>
            <person name="Detter J.C."/>
            <person name="Han C."/>
            <person name="Chang Y.J."/>
            <person name="Larimer F."/>
            <person name="Land M."/>
            <person name="Hauser L."/>
            <person name="Kyrpides N.C."/>
            <person name="Mikhailova N."/>
            <person name="Moser S."/>
            <person name="Jegier P."/>
            <person name="Close D."/>
            <person name="Debruyn J.M."/>
            <person name="Wang Y."/>
            <person name="Layton A.C."/>
            <person name="Allen M.S."/>
            <person name="Sayler G.S."/>
        </authorList>
    </citation>
    <scope>NUCLEOTIDE SEQUENCE [LARGE SCALE GENOMIC DNA]</scope>
    <source>
        <strain evidence="2 3">MZ1T</strain>
    </source>
</reference>
<name>C4ZPK8_THASP</name>
<proteinExistence type="predicted"/>
<keyword evidence="3" id="KW-1185">Reference proteome</keyword>
<dbReference type="eggNOG" id="ENOG502ZB1P">
    <property type="taxonomic scope" value="Bacteria"/>
</dbReference>
<protein>
    <recommendedName>
        <fullName evidence="1">DUF4007 domain-containing protein</fullName>
    </recommendedName>
</protein>
<evidence type="ECO:0000313" key="2">
    <source>
        <dbReference type="EMBL" id="ACK54854.1"/>
    </source>
</evidence>
<dbReference type="RefSeq" id="WP_012585371.1">
    <property type="nucleotide sequence ID" value="NC_011662.2"/>
</dbReference>
<organism evidence="2 3">
    <name type="scientific">Thauera aminoaromatica</name>
    <dbReference type="NCBI Taxonomy" id="164330"/>
    <lineage>
        <taxon>Bacteria</taxon>
        <taxon>Pseudomonadati</taxon>
        <taxon>Pseudomonadota</taxon>
        <taxon>Betaproteobacteria</taxon>
        <taxon>Rhodocyclales</taxon>
        <taxon>Zoogloeaceae</taxon>
        <taxon>Thauera</taxon>
    </lineage>
</organism>
<evidence type="ECO:0000259" key="1">
    <source>
        <dbReference type="Pfam" id="PF13182"/>
    </source>
</evidence>
<dbReference type="OrthoDB" id="747541at2"/>
<gene>
    <name evidence="2" type="ordered locus">Tmz1t_2114</name>
</gene>
<dbReference type="KEGG" id="tmz:Tmz1t_2114"/>